<protein>
    <recommendedName>
        <fullName evidence="7">Glucose-6-phosphate 1-dehydrogenase</fullName>
        <shortName evidence="7">G6PD</shortName>
        <ecNumber evidence="7">1.1.1.49</ecNumber>
    </recommendedName>
</protein>
<gene>
    <name evidence="7 10" type="primary">zwf</name>
    <name evidence="10" type="ORF">COW99_04610</name>
</gene>
<dbReference type="InterPro" id="IPR022674">
    <property type="entry name" value="G6P_DH_NAD-bd"/>
</dbReference>
<dbReference type="Pfam" id="PF00479">
    <property type="entry name" value="G6PD_N"/>
    <property type="match status" value="1"/>
</dbReference>
<comment type="caution">
    <text evidence="7">Lacks conserved residue(s) required for the propagation of feature annotation.</text>
</comment>
<dbReference type="GO" id="GO:0009051">
    <property type="term" value="P:pentose-phosphate shunt, oxidative branch"/>
    <property type="evidence" value="ECO:0007669"/>
    <property type="project" value="TreeGrafter"/>
</dbReference>
<comment type="pathway">
    <text evidence="1 7">Carbohydrate degradation; pentose phosphate pathway; D-ribulose 5-phosphate from D-glucose 6-phosphate (oxidative stage): step 1/3.</text>
</comment>
<keyword evidence="6 7" id="KW-0119">Carbohydrate metabolism</keyword>
<evidence type="ECO:0000256" key="7">
    <source>
        <dbReference type="HAMAP-Rule" id="MF_00966"/>
    </source>
</evidence>
<feature type="binding site" evidence="7">
    <location>
        <position position="237"/>
    </location>
    <ligand>
        <name>substrate</name>
    </ligand>
</feature>
<comment type="similarity">
    <text evidence="2 7">Belongs to the glucose-6-phosphate dehydrogenase family.</text>
</comment>
<comment type="function">
    <text evidence="7">Catalyzes the oxidation of glucose 6-phosphate to 6-phosphogluconolactone.</text>
</comment>
<dbReference type="GO" id="GO:0005829">
    <property type="term" value="C:cytosol"/>
    <property type="evidence" value="ECO:0007669"/>
    <property type="project" value="TreeGrafter"/>
</dbReference>
<evidence type="ECO:0000313" key="11">
    <source>
        <dbReference type="Proteomes" id="UP000231246"/>
    </source>
</evidence>
<dbReference type="Gene3D" id="3.40.50.720">
    <property type="entry name" value="NAD(P)-binding Rossmann-like Domain"/>
    <property type="match status" value="1"/>
</dbReference>
<evidence type="ECO:0000259" key="9">
    <source>
        <dbReference type="Pfam" id="PF02781"/>
    </source>
</evidence>
<dbReference type="Proteomes" id="UP000231246">
    <property type="component" value="Unassembled WGS sequence"/>
</dbReference>
<feature type="binding site" evidence="7">
    <location>
        <position position="48"/>
    </location>
    <ligand>
        <name>NADP(+)</name>
        <dbReference type="ChEBI" id="CHEBI:58349"/>
    </ligand>
</feature>
<feature type="domain" description="Glucose-6-phosphate dehydrogenase C-terminal" evidence="9">
    <location>
        <begin position="191"/>
        <end position="466"/>
    </location>
</feature>
<evidence type="ECO:0000256" key="2">
    <source>
        <dbReference type="ARBA" id="ARBA00009975"/>
    </source>
</evidence>
<feature type="binding site" evidence="7">
    <location>
        <position position="184"/>
    </location>
    <ligand>
        <name>substrate</name>
    </ligand>
</feature>
<accession>A0A2H0BUR7</accession>
<dbReference type="PIRSF" id="PIRSF000110">
    <property type="entry name" value="G6PD"/>
    <property type="match status" value="1"/>
</dbReference>
<dbReference type="GO" id="GO:0006006">
    <property type="term" value="P:glucose metabolic process"/>
    <property type="evidence" value="ECO:0007669"/>
    <property type="project" value="UniProtKB-KW"/>
</dbReference>
<dbReference type="SUPFAM" id="SSF55347">
    <property type="entry name" value="Glyceraldehyde-3-phosphate dehydrogenase-like, C-terminal domain"/>
    <property type="match status" value="1"/>
</dbReference>
<evidence type="ECO:0000256" key="1">
    <source>
        <dbReference type="ARBA" id="ARBA00004937"/>
    </source>
</evidence>
<dbReference type="UniPathway" id="UPA00115">
    <property type="reaction ID" value="UER00408"/>
</dbReference>
<keyword evidence="3 7" id="KW-0313">Glucose metabolism</keyword>
<keyword evidence="4 7" id="KW-0521">NADP</keyword>
<dbReference type="Gene3D" id="3.30.360.10">
    <property type="entry name" value="Dihydrodipicolinate Reductase, domain 2"/>
    <property type="match status" value="1"/>
</dbReference>
<reference evidence="10 11" key="1">
    <citation type="submission" date="2017-09" db="EMBL/GenBank/DDBJ databases">
        <title>Depth-based differentiation of microbial function through sediment-hosted aquifers and enrichment of novel symbionts in the deep terrestrial subsurface.</title>
        <authorList>
            <person name="Probst A.J."/>
            <person name="Ladd B."/>
            <person name="Jarett J.K."/>
            <person name="Geller-Mcgrath D.E."/>
            <person name="Sieber C.M."/>
            <person name="Emerson J.B."/>
            <person name="Anantharaman K."/>
            <person name="Thomas B.C."/>
            <person name="Malmstrom R."/>
            <person name="Stieglmeier M."/>
            <person name="Klingl A."/>
            <person name="Woyke T."/>
            <person name="Ryan C.M."/>
            <person name="Banfield J.F."/>
        </authorList>
    </citation>
    <scope>NUCLEOTIDE SEQUENCE [LARGE SCALE GENOMIC DNA]</scope>
    <source>
        <strain evidence="10">CG22_combo_CG10-13_8_21_14_all_38_20</strain>
    </source>
</reference>
<dbReference type="Pfam" id="PF02781">
    <property type="entry name" value="G6PD_C"/>
    <property type="match status" value="1"/>
</dbReference>
<feature type="binding site" evidence="7">
    <location>
        <position position="218"/>
    </location>
    <ligand>
        <name>substrate</name>
    </ligand>
</feature>
<sequence>MDIKISPSIMVIFGATGDLTSRKLAPALFDLYCKGILPKNMRIIGFARRNLSEGEFKDTLSKALEPRPGKKDFLNLFSYIQGDFDNISGYNELKKLLGFQDNQWKYCTNKLFYLAVPPQHYNSIISNLDKSSLTEPCGPDEGWTRVILEKPFGSDLETARLLDEKLARLFQEEQIYRIDHFLGKESLQNILAFRFGNTIFEPIWNSNYIDHIKIIATETLGVETRGSFYDQIGALRDMVQSHLLQMVTSVAMDEPDNFQPESIRNQRVKVLRALKPISNIAKDCIRGQYAGYQQEKRVSANSTTETYASLKLEIDNKRWGGVSFYLVTGKKLKKDTTRIVVQFKDLRHESIKLSGQQGKSCNRIIFEIKPDEKITIETLMKVPGLKLKMEPHKLELDYAKAHTTKLLEAYEKLIVDCMVGDQTLFASTKEVRASWKFITPILKKWQSASSADKNLMKYKPGSWGPPSNILKPGFKIQV</sequence>
<feature type="active site" description="Proton acceptor" evidence="7">
    <location>
        <position position="242"/>
    </location>
</feature>
<evidence type="ECO:0000313" key="10">
    <source>
        <dbReference type="EMBL" id="PIP61344.1"/>
    </source>
</evidence>
<proteinExistence type="inferred from homology"/>
<dbReference type="PRINTS" id="PR00079">
    <property type="entry name" value="G6PDHDRGNASE"/>
</dbReference>
<dbReference type="NCBIfam" id="TIGR00871">
    <property type="entry name" value="zwf"/>
    <property type="match status" value="1"/>
</dbReference>
<evidence type="ECO:0000259" key="8">
    <source>
        <dbReference type="Pfam" id="PF00479"/>
    </source>
</evidence>
<dbReference type="AlphaFoldDB" id="A0A2H0BUR7"/>
<dbReference type="PANTHER" id="PTHR23429:SF0">
    <property type="entry name" value="GLUCOSE-6-PHOSPHATE 1-DEHYDROGENASE"/>
    <property type="match status" value="1"/>
</dbReference>
<evidence type="ECO:0000256" key="3">
    <source>
        <dbReference type="ARBA" id="ARBA00022526"/>
    </source>
</evidence>
<feature type="binding site" evidence="7">
    <location>
        <begin position="83"/>
        <end position="84"/>
    </location>
    <ligand>
        <name>NADP(+)</name>
        <dbReference type="ChEBI" id="CHEBI:58349"/>
    </ligand>
</feature>
<dbReference type="SUPFAM" id="SSF51735">
    <property type="entry name" value="NAD(P)-binding Rossmann-fold domains"/>
    <property type="match status" value="1"/>
</dbReference>
<name>A0A2H0BUR7_9BACT</name>
<dbReference type="InterPro" id="IPR036291">
    <property type="entry name" value="NAD(P)-bd_dom_sf"/>
</dbReference>
<dbReference type="GO" id="GO:0050661">
    <property type="term" value="F:NADP binding"/>
    <property type="evidence" value="ECO:0007669"/>
    <property type="project" value="UniProtKB-UniRule"/>
</dbReference>
<dbReference type="InterPro" id="IPR022675">
    <property type="entry name" value="G6P_DH_C"/>
</dbReference>
<dbReference type="InterPro" id="IPR001282">
    <property type="entry name" value="G6P_DH"/>
</dbReference>
<evidence type="ECO:0000256" key="6">
    <source>
        <dbReference type="ARBA" id="ARBA00023277"/>
    </source>
</evidence>
<dbReference type="PANTHER" id="PTHR23429">
    <property type="entry name" value="GLUCOSE-6-PHOSPHATE 1-DEHYDROGENASE G6PD"/>
    <property type="match status" value="1"/>
</dbReference>
<comment type="catalytic activity">
    <reaction evidence="7">
        <text>D-glucose 6-phosphate + NADP(+) = 6-phospho-D-glucono-1,5-lactone + NADPH + H(+)</text>
        <dbReference type="Rhea" id="RHEA:15841"/>
        <dbReference type="ChEBI" id="CHEBI:15378"/>
        <dbReference type="ChEBI" id="CHEBI:57783"/>
        <dbReference type="ChEBI" id="CHEBI:57955"/>
        <dbReference type="ChEBI" id="CHEBI:58349"/>
        <dbReference type="ChEBI" id="CHEBI:61548"/>
        <dbReference type="EC" id="1.1.1.49"/>
    </reaction>
</comment>
<dbReference type="HAMAP" id="MF_00966">
    <property type="entry name" value="G6PD"/>
    <property type="match status" value="1"/>
</dbReference>
<dbReference type="InterPro" id="IPR019796">
    <property type="entry name" value="G6P_DH_AS"/>
</dbReference>
<feature type="binding site" evidence="7">
    <location>
        <position position="150"/>
    </location>
    <ligand>
        <name>NADP(+)</name>
        <dbReference type="ChEBI" id="CHEBI:58349"/>
    </ligand>
</feature>
<evidence type="ECO:0000256" key="4">
    <source>
        <dbReference type="ARBA" id="ARBA00022857"/>
    </source>
</evidence>
<dbReference type="EC" id="1.1.1.49" evidence="7"/>
<feature type="domain" description="Glucose-6-phosphate dehydrogenase NAD-binding" evidence="8">
    <location>
        <begin position="11"/>
        <end position="189"/>
    </location>
</feature>
<feature type="binding site" evidence="7">
    <location>
        <position position="330"/>
    </location>
    <ligand>
        <name>substrate</name>
    </ligand>
</feature>
<feature type="binding site" evidence="7">
    <location>
        <position position="180"/>
    </location>
    <ligand>
        <name>substrate</name>
    </ligand>
</feature>
<dbReference type="GO" id="GO:0004345">
    <property type="term" value="F:glucose-6-phosphate dehydrogenase activity"/>
    <property type="evidence" value="ECO:0007669"/>
    <property type="project" value="UniProtKB-UniRule"/>
</dbReference>
<evidence type="ECO:0000256" key="5">
    <source>
        <dbReference type="ARBA" id="ARBA00023002"/>
    </source>
</evidence>
<keyword evidence="5 7" id="KW-0560">Oxidoreductase</keyword>
<dbReference type="PROSITE" id="PS00069">
    <property type="entry name" value="G6P_DEHYDROGENASE"/>
    <property type="match status" value="1"/>
</dbReference>
<dbReference type="EMBL" id="PCTA01000029">
    <property type="protein sequence ID" value="PIP61344.1"/>
    <property type="molecule type" value="Genomic_DNA"/>
</dbReference>
<comment type="caution">
    <text evidence="10">The sequence shown here is derived from an EMBL/GenBank/DDBJ whole genome shotgun (WGS) entry which is preliminary data.</text>
</comment>
<organism evidence="10 11">
    <name type="scientific">Candidatus Roizmanbacteria bacterium CG22_combo_CG10-13_8_21_14_all_38_20</name>
    <dbReference type="NCBI Taxonomy" id="1974862"/>
    <lineage>
        <taxon>Bacteria</taxon>
        <taxon>Candidatus Roizmaniibacteriota</taxon>
    </lineage>
</organism>